<name>A0ABQ0VAF1_ENTMU</name>
<protein>
    <submittedName>
        <fullName evidence="5">Prophage ps2 probable integrase</fullName>
    </submittedName>
</protein>
<dbReference type="RefSeq" id="WP_071866012.1">
    <property type="nucleotide sequence ID" value="NZ_BJWA01000003.1"/>
</dbReference>
<reference evidence="5 6" key="1">
    <citation type="submission" date="2019-07" db="EMBL/GenBank/DDBJ databases">
        <title>Whole genome shotgun sequence of Enterococcus mundtii NBRC 100490.</title>
        <authorList>
            <person name="Hosoyama A."/>
            <person name="Uohara A."/>
            <person name="Ohji S."/>
            <person name="Ichikawa N."/>
        </authorList>
    </citation>
    <scope>NUCLEOTIDE SEQUENCE [LARGE SCALE GENOMIC DNA]</scope>
    <source>
        <strain evidence="5 6">NBRC 100490</strain>
    </source>
</reference>
<dbReference type="InterPro" id="IPR013762">
    <property type="entry name" value="Integrase-like_cat_sf"/>
</dbReference>
<feature type="domain" description="Tyr recombinase" evidence="4">
    <location>
        <begin position="174"/>
        <end position="383"/>
    </location>
</feature>
<gene>
    <name evidence="5" type="primary">ps201</name>
    <name evidence="5" type="ORF">EMU01_06020</name>
</gene>
<dbReference type="CDD" id="cd01189">
    <property type="entry name" value="INT_ICEBs1_C_like"/>
    <property type="match status" value="1"/>
</dbReference>
<dbReference type="Proteomes" id="UP000321175">
    <property type="component" value="Unassembled WGS sequence"/>
</dbReference>
<comment type="caution">
    <text evidence="5">The sequence shown here is derived from an EMBL/GenBank/DDBJ whole genome shotgun (WGS) entry which is preliminary data.</text>
</comment>
<keyword evidence="2" id="KW-0238">DNA-binding</keyword>
<evidence type="ECO:0000256" key="2">
    <source>
        <dbReference type="ARBA" id="ARBA00023125"/>
    </source>
</evidence>
<dbReference type="SUPFAM" id="SSF56349">
    <property type="entry name" value="DNA breaking-rejoining enzymes"/>
    <property type="match status" value="1"/>
</dbReference>
<dbReference type="Pfam" id="PF00589">
    <property type="entry name" value="Phage_integrase"/>
    <property type="match status" value="1"/>
</dbReference>
<evidence type="ECO:0000259" key="4">
    <source>
        <dbReference type="PROSITE" id="PS51898"/>
    </source>
</evidence>
<dbReference type="InterPro" id="IPR011010">
    <property type="entry name" value="DNA_brk_join_enz"/>
</dbReference>
<comment type="similarity">
    <text evidence="1">Belongs to the 'phage' integrase family.</text>
</comment>
<sequence>MWMEELPNGKYKYFERYKDPYTEKLKRVSITLTSKSNQAKKQAMIELQEKINVKISKPNEQKVTLANLYDEWIQIYRQKVKEQTYLTNVSLYKAVELRMDTSVLVNNLTSSYLQNFLNDFYYKENYSYSYTDAIRSLFSNMYEYAKQVGFVKYNIVKDVKIERKKATIEEHERVTQKYLEPDELELVIDELRNLKYSSCASQYAEIAEVLSKTGMRYGELAALKIEDYDGNALDVNKTLFYNYARAQDGLTTSPKNVFSNRKIPISNETKVIIEKWINQNKLNKTINSKYNDMGFILAAPNGDAVPPFSMNRVLRRLSARLKEQGKLNKRLSTHIFRHTHISLLAEMGINQKAIMSRVGQVNPLTTLKIYTHVTKKVEQDLIDKLNAKEKEQG</sequence>
<dbReference type="InterPro" id="IPR050090">
    <property type="entry name" value="Tyrosine_recombinase_XerCD"/>
</dbReference>
<proteinExistence type="inferred from homology"/>
<evidence type="ECO:0000313" key="6">
    <source>
        <dbReference type="Proteomes" id="UP000321175"/>
    </source>
</evidence>
<organism evidence="5 6">
    <name type="scientific">Enterococcus mundtii</name>
    <dbReference type="NCBI Taxonomy" id="53346"/>
    <lineage>
        <taxon>Bacteria</taxon>
        <taxon>Bacillati</taxon>
        <taxon>Bacillota</taxon>
        <taxon>Bacilli</taxon>
        <taxon>Lactobacillales</taxon>
        <taxon>Enterococcaceae</taxon>
        <taxon>Enterococcus</taxon>
    </lineage>
</organism>
<dbReference type="Gene3D" id="1.10.443.10">
    <property type="entry name" value="Intergrase catalytic core"/>
    <property type="match status" value="1"/>
</dbReference>
<dbReference type="PROSITE" id="PS51898">
    <property type="entry name" value="TYR_RECOMBINASE"/>
    <property type="match status" value="1"/>
</dbReference>
<evidence type="ECO:0000256" key="1">
    <source>
        <dbReference type="ARBA" id="ARBA00008857"/>
    </source>
</evidence>
<dbReference type="InterPro" id="IPR002104">
    <property type="entry name" value="Integrase_catalytic"/>
</dbReference>
<dbReference type="PANTHER" id="PTHR30349">
    <property type="entry name" value="PHAGE INTEGRASE-RELATED"/>
    <property type="match status" value="1"/>
</dbReference>
<dbReference type="GeneID" id="60998829"/>
<keyword evidence="6" id="KW-1185">Reference proteome</keyword>
<keyword evidence="3" id="KW-0233">DNA recombination</keyword>
<dbReference type="Gene3D" id="1.10.150.130">
    <property type="match status" value="1"/>
</dbReference>
<dbReference type="InterPro" id="IPR010998">
    <property type="entry name" value="Integrase_recombinase_N"/>
</dbReference>
<evidence type="ECO:0000313" key="5">
    <source>
        <dbReference type="EMBL" id="GEL79458.1"/>
    </source>
</evidence>
<accession>A0ABQ0VAF1</accession>
<dbReference type="PANTHER" id="PTHR30349:SF64">
    <property type="entry name" value="PROPHAGE INTEGRASE INTD-RELATED"/>
    <property type="match status" value="1"/>
</dbReference>
<dbReference type="EMBL" id="BJWA01000003">
    <property type="protein sequence ID" value="GEL79458.1"/>
    <property type="molecule type" value="Genomic_DNA"/>
</dbReference>
<evidence type="ECO:0000256" key="3">
    <source>
        <dbReference type="ARBA" id="ARBA00023172"/>
    </source>
</evidence>